<evidence type="ECO:0000313" key="1">
    <source>
        <dbReference type="EMBL" id="KIZ05820.1"/>
    </source>
</evidence>
<proteinExistence type="predicted"/>
<name>A0A0D2MTB6_9CHLO</name>
<sequence>MAPRFTSFSRCISDTAACTTFVPYKSPTDYILPAGNGPKTVFVFIRDAANSTSATPGTATVELDAKAGLLSVATPSMSIVNQPTVDLVVTANAKEMCITDKPITSGAKCPKWEAKADKKTLKLTSEGQRTITAYFRDSKADKTPWGPGTTSVLYDKTPPSMAAKSIQLAGKYAGGNYTVTFTAAATDDKRSVKGSGVKDYVLVFLAAGKPKAKCTSGTALPLSISSDGKTGTASLAIPSADVSKHKFRLCARDNAGNVASGLSLTAKP</sequence>
<accession>A0A0D2MTB6</accession>
<gene>
    <name evidence="1" type="ORF">MNEG_2139</name>
</gene>
<dbReference type="GeneID" id="25735017"/>
<evidence type="ECO:0000313" key="2">
    <source>
        <dbReference type="Proteomes" id="UP000054498"/>
    </source>
</evidence>
<dbReference type="Proteomes" id="UP000054498">
    <property type="component" value="Unassembled WGS sequence"/>
</dbReference>
<dbReference type="AlphaFoldDB" id="A0A0D2MTB6"/>
<reference evidence="1 2" key="1">
    <citation type="journal article" date="2013" name="BMC Genomics">
        <title>Reconstruction of the lipid metabolism for the microalga Monoraphidium neglectum from its genome sequence reveals characteristics suitable for biofuel production.</title>
        <authorList>
            <person name="Bogen C."/>
            <person name="Al-Dilaimi A."/>
            <person name="Albersmeier A."/>
            <person name="Wichmann J."/>
            <person name="Grundmann M."/>
            <person name="Rupp O."/>
            <person name="Lauersen K.J."/>
            <person name="Blifernez-Klassen O."/>
            <person name="Kalinowski J."/>
            <person name="Goesmann A."/>
            <person name="Mussgnug J.H."/>
            <person name="Kruse O."/>
        </authorList>
    </citation>
    <scope>NUCLEOTIDE SEQUENCE [LARGE SCALE GENOMIC DNA]</scope>
    <source>
        <strain evidence="1 2">SAG 48.87</strain>
    </source>
</reference>
<protein>
    <submittedName>
        <fullName evidence="1">Uncharacterized protein</fullName>
    </submittedName>
</protein>
<keyword evidence="2" id="KW-1185">Reference proteome</keyword>
<dbReference type="KEGG" id="mng:MNEG_2139"/>
<dbReference type="EMBL" id="KK100452">
    <property type="protein sequence ID" value="KIZ05820.1"/>
    <property type="molecule type" value="Genomic_DNA"/>
</dbReference>
<dbReference type="RefSeq" id="XP_013904839.1">
    <property type="nucleotide sequence ID" value="XM_014049385.1"/>
</dbReference>
<organism evidence="1 2">
    <name type="scientific">Monoraphidium neglectum</name>
    <dbReference type="NCBI Taxonomy" id="145388"/>
    <lineage>
        <taxon>Eukaryota</taxon>
        <taxon>Viridiplantae</taxon>
        <taxon>Chlorophyta</taxon>
        <taxon>core chlorophytes</taxon>
        <taxon>Chlorophyceae</taxon>
        <taxon>CS clade</taxon>
        <taxon>Sphaeropleales</taxon>
        <taxon>Selenastraceae</taxon>
        <taxon>Monoraphidium</taxon>
    </lineage>
</organism>